<dbReference type="EMBL" id="DS989843">
    <property type="protein sequence ID" value="EDX77854.1"/>
    <property type="molecule type" value="Genomic_DNA"/>
</dbReference>
<dbReference type="NCBIfam" id="TIGR00706">
    <property type="entry name" value="SppA_dom"/>
    <property type="match status" value="1"/>
</dbReference>
<comment type="similarity">
    <text evidence="2 7">Belongs to the peptidase S49 family.</text>
</comment>
<feature type="active site" description="Proton donor/acceptor" evidence="8">
    <location>
        <position position="191"/>
    </location>
</feature>
<dbReference type="InterPro" id="IPR047217">
    <property type="entry name" value="S49_SppA_67K_type_N"/>
</dbReference>
<dbReference type="PIRSF" id="PIRSF001217">
    <property type="entry name" value="Protease_4_SppA"/>
    <property type="match status" value="1"/>
</dbReference>
<evidence type="ECO:0000256" key="3">
    <source>
        <dbReference type="ARBA" id="ARBA00022670"/>
    </source>
</evidence>
<dbReference type="InterPro" id="IPR047272">
    <property type="entry name" value="S49_SppA_C"/>
</dbReference>
<keyword evidence="3 7" id="KW-0645">Protease</keyword>
<evidence type="ECO:0000256" key="2">
    <source>
        <dbReference type="ARBA" id="ARBA00008683"/>
    </source>
</evidence>
<feature type="active site" description="Nucleophile" evidence="8">
    <location>
        <position position="388"/>
    </location>
</feature>
<gene>
    <name evidence="10" type="ORF">MC7420_3178</name>
</gene>
<evidence type="ECO:0000256" key="4">
    <source>
        <dbReference type="ARBA" id="ARBA00022801"/>
    </source>
</evidence>
<dbReference type="InterPro" id="IPR029045">
    <property type="entry name" value="ClpP/crotonase-like_dom_sf"/>
</dbReference>
<evidence type="ECO:0000313" key="10">
    <source>
        <dbReference type="EMBL" id="EDX77854.1"/>
    </source>
</evidence>
<proteinExistence type="inferred from homology"/>
<dbReference type="AlphaFoldDB" id="B4VKM4"/>
<evidence type="ECO:0000256" key="6">
    <source>
        <dbReference type="ARBA" id="ARBA00023136"/>
    </source>
</evidence>
<dbReference type="Gene3D" id="6.20.330.10">
    <property type="match status" value="1"/>
</dbReference>
<dbReference type="InterPro" id="IPR004635">
    <property type="entry name" value="Pept_S49_SppA"/>
</dbReference>
<dbReference type="NCBIfam" id="TIGR00705">
    <property type="entry name" value="SppA_67K"/>
    <property type="match status" value="1"/>
</dbReference>
<feature type="domain" description="Peptidase S49" evidence="9">
    <location>
        <begin position="372"/>
        <end position="522"/>
    </location>
</feature>
<dbReference type="CDD" id="cd07023">
    <property type="entry name" value="S49_Sppa_N_C"/>
    <property type="match status" value="1"/>
</dbReference>
<dbReference type="CDD" id="cd07018">
    <property type="entry name" value="S49_SppA_67K_type"/>
    <property type="match status" value="1"/>
</dbReference>
<dbReference type="Gene3D" id="3.90.226.10">
    <property type="entry name" value="2-enoyl-CoA Hydratase, Chain A, domain 1"/>
    <property type="match status" value="3"/>
</dbReference>
<dbReference type="Proteomes" id="UP000003835">
    <property type="component" value="Unassembled WGS sequence"/>
</dbReference>
<evidence type="ECO:0000256" key="5">
    <source>
        <dbReference type="ARBA" id="ARBA00022825"/>
    </source>
</evidence>
<name>B4VKM4_9CYAN</name>
<organism evidence="10 11">
    <name type="scientific">Coleofasciculus chthonoplastes PCC 7420</name>
    <dbReference type="NCBI Taxonomy" id="118168"/>
    <lineage>
        <taxon>Bacteria</taxon>
        <taxon>Bacillati</taxon>
        <taxon>Cyanobacteriota</taxon>
        <taxon>Cyanophyceae</taxon>
        <taxon>Coleofasciculales</taxon>
        <taxon>Coleofasciculaceae</taxon>
        <taxon>Coleofasciculus</taxon>
    </lineage>
</organism>
<dbReference type="PANTHER" id="PTHR33209:SF1">
    <property type="entry name" value="PEPTIDASE S49 DOMAIN-CONTAINING PROTEIN"/>
    <property type="match status" value="1"/>
</dbReference>
<protein>
    <recommendedName>
        <fullName evidence="7">Protease 4</fullName>
        <ecNumber evidence="7">3.4.21.-</ecNumber>
    </recommendedName>
    <alternativeName>
        <fullName evidence="7">Endopeptidase IV</fullName>
    </alternativeName>
    <alternativeName>
        <fullName evidence="7">Protease IV</fullName>
    </alternativeName>
    <alternativeName>
        <fullName evidence="7">Signal peptide peptidase</fullName>
    </alternativeName>
</protein>
<dbReference type="GO" id="GO:0005886">
    <property type="term" value="C:plasma membrane"/>
    <property type="evidence" value="ECO:0007669"/>
    <property type="project" value="UniProtKB-SubCell"/>
</dbReference>
<dbReference type="GO" id="GO:0008236">
    <property type="term" value="F:serine-type peptidase activity"/>
    <property type="evidence" value="ECO:0007669"/>
    <property type="project" value="UniProtKB-KW"/>
</dbReference>
<dbReference type="HOGENOM" id="CLU_008856_1_1_3"/>
<comment type="subcellular location">
    <subcellularLocation>
        <location evidence="7">Cell inner membrane</location>
    </subcellularLocation>
    <subcellularLocation>
        <location evidence="1">Membrane</location>
    </subcellularLocation>
</comment>
<reference evidence="10 11" key="1">
    <citation type="submission" date="2008-07" db="EMBL/GenBank/DDBJ databases">
        <authorList>
            <person name="Tandeau de Marsac N."/>
            <person name="Ferriera S."/>
            <person name="Johnson J."/>
            <person name="Kravitz S."/>
            <person name="Beeson K."/>
            <person name="Sutton G."/>
            <person name="Rogers Y.-H."/>
            <person name="Friedman R."/>
            <person name="Frazier M."/>
            <person name="Venter J.C."/>
        </authorList>
    </citation>
    <scope>NUCLEOTIDE SEQUENCE [LARGE SCALE GENOMIC DNA]</scope>
    <source>
        <strain evidence="10 11">PCC 7420</strain>
    </source>
</reference>
<sequence length="593" mass="65147">MLGSLLGFTLFFGIGTVGLVSLIITAASRDTGPQVKDKSVLVFDLSLTVRDTDPTSSTSRAIEEALSGEETDTITLRKVIDTLNTAAEDSRIVALYLDGSQTSTSSGTGFATLKEVREALERFKESGKKIIAYDVDSGEGEYYLSSIADTIVLNPMGSLEMNGFSSQPMFFTGALEKFGIGIQVIRVGKYKSAVEPFVLKELSQENRQQMQALLGDLWTEFRTTVGKSRQVTPQELQAIADTQGIVLASDAIGRRLVDKVGYYDEVIAQLQELTGESETEKSFRQVHLSTYADIADKPEHQRASKNKIAVLYASGEIVDGEGSVQEVGGESFAAQMRKLRLDDSVKAVVLRVNSPGGSATASEIIQREVKLTRDSKPVIISMGDIAASGGYWISTYGNRIFAEPNTVTGSIGVFGLLMNVQQIANENGITWDVVKTGRFADTQTVSRPKTTQELALIQKIVDQVYSKFLDKVAESRKLPKDKVAQIAQGRVWSGIDAKQLGLVDEIGGLDDAIEYAVKEANLGEDWKLEEYPRFQTLEERLIEEFVGNDSNTTRQPDPLMAEFMKLKEDLAMLQALNDPKGIYARLPFNWRFD</sequence>
<evidence type="ECO:0000313" key="11">
    <source>
        <dbReference type="Proteomes" id="UP000003835"/>
    </source>
</evidence>
<dbReference type="EC" id="3.4.21.-" evidence="7"/>
<keyword evidence="6 7" id="KW-0472">Membrane</keyword>
<keyword evidence="5" id="KW-0720">Serine protease</keyword>
<evidence type="ECO:0000256" key="7">
    <source>
        <dbReference type="PIRNR" id="PIRNR001217"/>
    </source>
</evidence>
<evidence type="ECO:0000256" key="8">
    <source>
        <dbReference type="PIRSR" id="PIRSR001217-1"/>
    </source>
</evidence>
<dbReference type="eggNOG" id="COG0616">
    <property type="taxonomic scope" value="Bacteria"/>
</dbReference>
<dbReference type="Pfam" id="PF01343">
    <property type="entry name" value="Peptidase_S49"/>
    <property type="match status" value="2"/>
</dbReference>
<dbReference type="PANTHER" id="PTHR33209">
    <property type="entry name" value="PROTEASE 4"/>
    <property type="match status" value="1"/>
</dbReference>
<keyword evidence="7" id="KW-1003">Cell membrane</keyword>
<keyword evidence="7" id="KW-0997">Cell inner membrane</keyword>
<keyword evidence="4 7" id="KW-0378">Hydrolase</keyword>
<dbReference type="SUPFAM" id="SSF52096">
    <property type="entry name" value="ClpP/crotonase"/>
    <property type="match status" value="2"/>
</dbReference>
<keyword evidence="11" id="KW-1185">Reference proteome</keyword>
<evidence type="ECO:0000256" key="1">
    <source>
        <dbReference type="ARBA" id="ARBA00004370"/>
    </source>
</evidence>
<dbReference type="InterPro" id="IPR004634">
    <property type="entry name" value="Pept_S49_pIV"/>
</dbReference>
<feature type="domain" description="Peptidase S49" evidence="9">
    <location>
        <begin position="123"/>
        <end position="274"/>
    </location>
</feature>
<accession>B4VKM4</accession>
<dbReference type="GO" id="GO:0006465">
    <property type="term" value="P:signal peptide processing"/>
    <property type="evidence" value="ECO:0007669"/>
    <property type="project" value="InterPro"/>
</dbReference>
<evidence type="ECO:0000259" key="9">
    <source>
        <dbReference type="Pfam" id="PF01343"/>
    </source>
</evidence>
<dbReference type="InterPro" id="IPR002142">
    <property type="entry name" value="Peptidase_S49"/>
</dbReference>